<feature type="compositionally biased region" description="Basic and acidic residues" evidence="1">
    <location>
        <begin position="1"/>
        <end position="11"/>
    </location>
</feature>
<organism evidence="2 3">
    <name type="scientific">Yarrowia lipolytica</name>
    <name type="common">Candida lipolytica</name>
    <dbReference type="NCBI Taxonomy" id="4952"/>
    <lineage>
        <taxon>Eukaryota</taxon>
        <taxon>Fungi</taxon>
        <taxon>Dikarya</taxon>
        <taxon>Ascomycota</taxon>
        <taxon>Saccharomycotina</taxon>
        <taxon>Dipodascomycetes</taxon>
        <taxon>Dipodascales</taxon>
        <taxon>Dipodascales incertae sedis</taxon>
        <taxon>Yarrowia</taxon>
    </lineage>
</organism>
<dbReference type="GeneID" id="94582863"/>
<reference evidence="2 3" key="1">
    <citation type="journal article" date="2016" name="PLoS ONE">
        <title>Sequence Assembly of Yarrowia lipolytica Strain W29/CLIB89 Shows Transposable Element Diversity.</title>
        <authorList>
            <person name="Magnan C."/>
            <person name="Yu J."/>
            <person name="Chang I."/>
            <person name="Jahn E."/>
            <person name="Kanomata Y."/>
            <person name="Wu J."/>
            <person name="Zeller M."/>
            <person name="Oakes M."/>
            <person name="Baldi P."/>
            <person name="Sandmeyer S."/>
        </authorList>
    </citation>
    <scope>NUCLEOTIDE SEQUENCE [LARGE SCALE GENOMIC DNA]</scope>
    <source>
        <strain evidence="3">CLIB89(W29)</strain>
    </source>
</reference>
<gene>
    <name evidence="2" type="ORF">YALI1_C07840g</name>
</gene>
<protein>
    <submittedName>
        <fullName evidence="2">Uncharacterized protein</fullName>
    </submittedName>
</protein>
<dbReference type="AlphaFoldDB" id="A0A1D8N9V1"/>
<dbReference type="EMBL" id="CP017555">
    <property type="protein sequence ID" value="AOW02411.1"/>
    <property type="molecule type" value="Genomic_DNA"/>
</dbReference>
<dbReference type="RefSeq" id="XP_068138324.1">
    <property type="nucleotide sequence ID" value="XM_068282223.1"/>
</dbReference>
<evidence type="ECO:0000313" key="2">
    <source>
        <dbReference type="EMBL" id="AOW02411.1"/>
    </source>
</evidence>
<proteinExistence type="predicted"/>
<dbReference type="VEuPathDB" id="FungiDB:YALI1_C07840g"/>
<name>A0A1D8N9V1_YARLL</name>
<evidence type="ECO:0000313" key="3">
    <source>
        <dbReference type="Proteomes" id="UP000182444"/>
    </source>
</evidence>
<accession>A0A1D8N9V1</accession>
<feature type="region of interest" description="Disordered" evidence="1">
    <location>
        <begin position="1"/>
        <end position="34"/>
    </location>
</feature>
<dbReference type="Proteomes" id="UP000182444">
    <property type="component" value="Chromosome 1C"/>
</dbReference>
<evidence type="ECO:0000256" key="1">
    <source>
        <dbReference type="SAM" id="MobiDB-lite"/>
    </source>
</evidence>
<feature type="compositionally biased region" description="Polar residues" evidence="1">
    <location>
        <begin position="13"/>
        <end position="29"/>
    </location>
</feature>
<sequence>MPSQSHYEHDVSATLNTLSHPPPSQTSKTCPKPVSDISSRLLNATHTHRDSYTSRLIHIATHTPSRHDQVKLGGRVQKKTHLESTSEHTQLYSYLYSTSASFTSHILLYWYFTHAVKPPLSFCRLFRLTEFRLMPDIQKASHTHDSGTTHSGTAHVSGTTHVAACPTSSSLHHLRSFGSKPLASSQMLYNYMFCF</sequence>